<organism evidence="1 2">
    <name type="scientific">Scortum barcoo</name>
    <name type="common">barcoo grunter</name>
    <dbReference type="NCBI Taxonomy" id="214431"/>
    <lineage>
        <taxon>Eukaryota</taxon>
        <taxon>Metazoa</taxon>
        <taxon>Chordata</taxon>
        <taxon>Craniata</taxon>
        <taxon>Vertebrata</taxon>
        <taxon>Euteleostomi</taxon>
        <taxon>Actinopterygii</taxon>
        <taxon>Neopterygii</taxon>
        <taxon>Teleostei</taxon>
        <taxon>Neoteleostei</taxon>
        <taxon>Acanthomorphata</taxon>
        <taxon>Eupercaria</taxon>
        <taxon>Centrarchiformes</taxon>
        <taxon>Terapontoidei</taxon>
        <taxon>Terapontidae</taxon>
        <taxon>Scortum</taxon>
    </lineage>
</organism>
<dbReference type="EMBL" id="CM041553">
    <property type="protein sequence ID" value="KAI3352294.1"/>
    <property type="molecule type" value="Genomic_DNA"/>
</dbReference>
<evidence type="ECO:0000313" key="1">
    <source>
        <dbReference type="EMBL" id="KAI3352294.1"/>
    </source>
</evidence>
<evidence type="ECO:0000313" key="2">
    <source>
        <dbReference type="Proteomes" id="UP000831701"/>
    </source>
</evidence>
<proteinExistence type="predicted"/>
<gene>
    <name evidence="1" type="ORF">L3Q82_005273</name>
</gene>
<reference evidence="1" key="1">
    <citation type="submission" date="2022-04" db="EMBL/GenBank/DDBJ databases">
        <title>Jade perch genome.</title>
        <authorList>
            <person name="Chao B."/>
        </authorList>
    </citation>
    <scope>NUCLEOTIDE SEQUENCE</scope>
    <source>
        <strain evidence="1">CB-2022</strain>
    </source>
</reference>
<name>A0ACB8V9Q5_9TELE</name>
<comment type="caution">
    <text evidence="1">The sequence shown here is derived from an EMBL/GenBank/DDBJ whole genome shotgun (WGS) entry which is preliminary data.</text>
</comment>
<sequence length="360" mass="40181">MRASAGSSCRRRRGGAQPIATVDCGAAYPPLGLRSKGLSADVQRSYDALRKVSPPDQDTHRRVDLCVGISKFIVSRASSRLGGKIPEQEQEWPEAGSLFNSSSSRSGSMLSILRGASEHSSQSSVKRQEAAAEAAACQAVLKVLQEQEKEELELQHLEAEAKRKVADEEAAAIKRCLEREEEEAKIRAKREEEYSALQKTLDEKRRKILQLEARKSLNAAQARIHVYDQMKTVEGQRQDTVKQRVEKLREKLNRTELIKIRDGSATSTTLQTVDLSLRALLGRLQLLRTPDWRSAARRTEGKRKRCARKQKRGKYRGGLLARLKANAGRPPIPSLFLSNVRSLDNKLDLLPTEAGESPVR</sequence>
<protein>
    <submittedName>
        <fullName evidence="1">Uncharacterized protein</fullName>
    </submittedName>
</protein>
<keyword evidence="2" id="KW-1185">Reference proteome</keyword>
<dbReference type="Proteomes" id="UP000831701">
    <property type="component" value="Chromosome 23"/>
</dbReference>
<accession>A0ACB8V9Q5</accession>